<comment type="caution">
    <text evidence="6">The sequence shown here is derived from an EMBL/GenBank/DDBJ whole genome shotgun (WGS) entry which is preliminary data.</text>
</comment>
<dbReference type="PANTHER" id="PTHR30419:SF8">
    <property type="entry name" value="NITROGEN ASSIMILATION TRANSCRIPTIONAL ACTIVATOR-RELATED"/>
    <property type="match status" value="1"/>
</dbReference>
<dbReference type="Pfam" id="PF00126">
    <property type="entry name" value="HTH_1"/>
    <property type="match status" value="1"/>
</dbReference>
<dbReference type="GO" id="GO:0005829">
    <property type="term" value="C:cytosol"/>
    <property type="evidence" value="ECO:0007669"/>
    <property type="project" value="TreeGrafter"/>
</dbReference>
<dbReference type="Gene3D" id="3.40.190.290">
    <property type="match status" value="1"/>
</dbReference>
<dbReference type="PROSITE" id="PS50931">
    <property type="entry name" value="HTH_LYSR"/>
    <property type="match status" value="1"/>
</dbReference>
<feature type="domain" description="HTH lysR-type" evidence="5">
    <location>
        <begin position="9"/>
        <end position="66"/>
    </location>
</feature>
<dbReference type="Gene3D" id="1.10.10.10">
    <property type="entry name" value="Winged helix-like DNA-binding domain superfamily/Winged helix DNA-binding domain"/>
    <property type="match status" value="1"/>
</dbReference>
<comment type="similarity">
    <text evidence="1">Belongs to the LysR transcriptional regulatory family.</text>
</comment>
<protein>
    <submittedName>
        <fullName evidence="6">LysR family transcriptional regulator</fullName>
    </submittedName>
</protein>
<dbReference type="FunFam" id="1.10.10.10:FF:000001">
    <property type="entry name" value="LysR family transcriptional regulator"/>
    <property type="match status" value="1"/>
</dbReference>
<evidence type="ECO:0000256" key="4">
    <source>
        <dbReference type="ARBA" id="ARBA00023163"/>
    </source>
</evidence>
<dbReference type="GO" id="GO:0003677">
    <property type="term" value="F:DNA binding"/>
    <property type="evidence" value="ECO:0007669"/>
    <property type="project" value="UniProtKB-KW"/>
</dbReference>
<keyword evidence="4" id="KW-0804">Transcription</keyword>
<reference evidence="6" key="1">
    <citation type="journal article" date="2012" name="J. Microbiol. Biotechnol.">
        <title>Ramlibacter ginsenosidimutans sp. nov., with ginsenoside-converting activity.</title>
        <authorList>
            <person name="Wang L."/>
            <person name="An D.S."/>
            <person name="Kim S.G."/>
            <person name="Jin F.X."/>
            <person name="Kim S.C."/>
            <person name="Lee S.T."/>
            <person name="Im W.T."/>
        </authorList>
    </citation>
    <scope>NUCLEOTIDE SEQUENCE</scope>
    <source>
        <strain evidence="6">KACC 17527</strain>
    </source>
</reference>
<dbReference type="InterPro" id="IPR005119">
    <property type="entry name" value="LysR_subst-bd"/>
</dbReference>
<dbReference type="AlphaFoldDB" id="A0A934WQ44"/>
<dbReference type="SUPFAM" id="SSF46785">
    <property type="entry name" value="Winged helix' DNA-binding domain"/>
    <property type="match status" value="1"/>
</dbReference>
<evidence type="ECO:0000256" key="1">
    <source>
        <dbReference type="ARBA" id="ARBA00009437"/>
    </source>
</evidence>
<evidence type="ECO:0000313" key="6">
    <source>
        <dbReference type="EMBL" id="MBK6009183.1"/>
    </source>
</evidence>
<dbReference type="RefSeq" id="WP_201177591.1">
    <property type="nucleotide sequence ID" value="NZ_JAEPWM010000015.1"/>
</dbReference>
<dbReference type="SUPFAM" id="SSF53850">
    <property type="entry name" value="Periplasmic binding protein-like II"/>
    <property type="match status" value="1"/>
</dbReference>
<evidence type="ECO:0000259" key="5">
    <source>
        <dbReference type="PROSITE" id="PS50931"/>
    </source>
</evidence>
<dbReference type="InterPro" id="IPR000847">
    <property type="entry name" value="LysR_HTH_N"/>
</dbReference>
<dbReference type="InterPro" id="IPR036388">
    <property type="entry name" value="WH-like_DNA-bd_sf"/>
</dbReference>
<dbReference type="GO" id="GO:0003700">
    <property type="term" value="F:DNA-binding transcription factor activity"/>
    <property type="evidence" value="ECO:0007669"/>
    <property type="project" value="InterPro"/>
</dbReference>
<evidence type="ECO:0000256" key="2">
    <source>
        <dbReference type="ARBA" id="ARBA00023015"/>
    </source>
</evidence>
<evidence type="ECO:0000313" key="7">
    <source>
        <dbReference type="Proteomes" id="UP000630528"/>
    </source>
</evidence>
<keyword evidence="3" id="KW-0238">DNA-binding</keyword>
<evidence type="ECO:0000256" key="3">
    <source>
        <dbReference type="ARBA" id="ARBA00023125"/>
    </source>
</evidence>
<accession>A0A934WQ44</accession>
<dbReference type="Proteomes" id="UP000630528">
    <property type="component" value="Unassembled WGS sequence"/>
</dbReference>
<proteinExistence type="inferred from homology"/>
<dbReference type="InterPro" id="IPR036390">
    <property type="entry name" value="WH_DNA-bd_sf"/>
</dbReference>
<dbReference type="InterPro" id="IPR050950">
    <property type="entry name" value="HTH-type_LysR_regulators"/>
</dbReference>
<reference evidence="6" key="2">
    <citation type="submission" date="2021-01" db="EMBL/GenBank/DDBJ databases">
        <authorList>
            <person name="Kang M."/>
        </authorList>
    </citation>
    <scope>NUCLEOTIDE SEQUENCE</scope>
    <source>
        <strain evidence="6">KACC 17527</strain>
    </source>
</reference>
<organism evidence="6 7">
    <name type="scientific">Ramlibacter ginsenosidimutans</name>
    <dbReference type="NCBI Taxonomy" id="502333"/>
    <lineage>
        <taxon>Bacteria</taxon>
        <taxon>Pseudomonadati</taxon>
        <taxon>Pseudomonadota</taxon>
        <taxon>Betaproteobacteria</taxon>
        <taxon>Burkholderiales</taxon>
        <taxon>Comamonadaceae</taxon>
        <taxon>Ramlibacter</taxon>
    </lineage>
</organism>
<dbReference type="Pfam" id="PF03466">
    <property type="entry name" value="LysR_substrate"/>
    <property type="match status" value="1"/>
</dbReference>
<sequence length="301" mass="33170">MSLPASRNPSIRQLRAFDAVARHGSFRGAAEALALTQPAVSAAVRELESLLGATLFERDTHRVALTPAGSAVLEEAQWVLHGFEQGVAGMHRALASEAQRVRLAVIPSAMHLVAPRVARWRKWSPAVEVEVRDVLHDELIAALVAGEVDIGLGTELDLPASIDAVFLRQDPMVAVMASAHPLTTRRTVRWRDLRSEQLALFARGALYELALQTLRQAGISADPAYRLLYSEPLYSLARAGLAVGVISRLYTETALQRGLAVVPLREPVVHRRLMLLRRSHRRPADALVNRCFDDLVEFIRT</sequence>
<dbReference type="PANTHER" id="PTHR30419">
    <property type="entry name" value="HTH-TYPE TRANSCRIPTIONAL REGULATOR YBHD"/>
    <property type="match status" value="1"/>
</dbReference>
<keyword evidence="2" id="KW-0805">Transcription regulation</keyword>
<dbReference type="PRINTS" id="PR00039">
    <property type="entry name" value="HTHLYSR"/>
</dbReference>
<dbReference type="EMBL" id="JAEPWM010000015">
    <property type="protein sequence ID" value="MBK6009183.1"/>
    <property type="molecule type" value="Genomic_DNA"/>
</dbReference>
<keyword evidence="7" id="KW-1185">Reference proteome</keyword>
<gene>
    <name evidence="6" type="ORF">JJB11_24050</name>
</gene>
<name>A0A934WQ44_9BURK</name>